<evidence type="ECO:0000313" key="1">
    <source>
        <dbReference type="EMBL" id="CAG8718661.1"/>
    </source>
</evidence>
<name>A0ACA9PQ56_9GLOM</name>
<comment type="caution">
    <text evidence="1">The sequence shown here is derived from an EMBL/GenBank/DDBJ whole genome shotgun (WGS) entry which is preliminary data.</text>
</comment>
<gene>
    <name evidence="1" type="ORF">DHETER_LOCUS12699</name>
</gene>
<reference evidence="1" key="1">
    <citation type="submission" date="2021-06" db="EMBL/GenBank/DDBJ databases">
        <authorList>
            <person name="Kallberg Y."/>
            <person name="Tangrot J."/>
            <person name="Rosling A."/>
        </authorList>
    </citation>
    <scope>NUCLEOTIDE SEQUENCE</scope>
    <source>
        <strain evidence="1">IL203A</strain>
    </source>
</reference>
<feature type="non-terminal residue" evidence="1">
    <location>
        <position position="67"/>
    </location>
</feature>
<sequence>LIQNKETVNLKVACYNINGLRNTNSYKLEGLLDWAIEKGIGIINVAETNVKSKEGNYMLKDNRDFIG</sequence>
<evidence type="ECO:0000313" key="2">
    <source>
        <dbReference type="Proteomes" id="UP000789702"/>
    </source>
</evidence>
<dbReference type="Proteomes" id="UP000789702">
    <property type="component" value="Unassembled WGS sequence"/>
</dbReference>
<accession>A0ACA9PQ56</accession>
<dbReference type="EMBL" id="CAJVPU010032078">
    <property type="protein sequence ID" value="CAG8718661.1"/>
    <property type="molecule type" value="Genomic_DNA"/>
</dbReference>
<feature type="non-terminal residue" evidence="1">
    <location>
        <position position="1"/>
    </location>
</feature>
<keyword evidence="2" id="KW-1185">Reference proteome</keyword>
<organism evidence="1 2">
    <name type="scientific">Dentiscutata heterogama</name>
    <dbReference type="NCBI Taxonomy" id="1316150"/>
    <lineage>
        <taxon>Eukaryota</taxon>
        <taxon>Fungi</taxon>
        <taxon>Fungi incertae sedis</taxon>
        <taxon>Mucoromycota</taxon>
        <taxon>Glomeromycotina</taxon>
        <taxon>Glomeromycetes</taxon>
        <taxon>Diversisporales</taxon>
        <taxon>Gigasporaceae</taxon>
        <taxon>Dentiscutata</taxon>
    </lineage>
</organism>
<proteinExistence type="predicted"/>
<protein>
    <submittedName>
        <fullName evidence="1">16032_t:CDS:1</fullName>
    </submittedName>
</protein>